<evidence type="ECO:0000256" key="6">
    <source>
        <dbReference type="ARBA" id="ARBA00023263"/>
    </source>
</evidence>
<feature type="signal peptide" evidence="8">
    <location>
        <begin position="1"/>
        <end position="33"/>
    </location>
</feature>
<dbReference type="AlphaFoldDB" id="A0A927GVJ1"/>
<dbReference type="InterPro" id="IPR015943">
    <property type="entry name" value="WD40/YVTN_repeat-like_dom_sf"/>
</dbReference>
<feature type="region of interest" description="Disordered" evidence="7">
    <location>
        <begin position="388"/>
        <end position="414"/>
    </location>
</feature>
<organism evidence="10 11">
    <name type="scientific">Spongiibacter pelagi</name>
    <dbReference type="NCBI Taxonomy" id="2760804"/>
    <lineage>
        <taxon>Bacteria</taxon>
        <taxon>Pseudomonadati</taxon>
        <taxon>Pseudomonadota</taxon>
        <taxon>Gammaproteobacteria</taxon>
        <taxon>Cellvibrionales</taxon>
        <taxon>Spongiibacteraceae</taxon>
        <taxon>Spongiibacter</taxon>
    </lineage>
</organism>
<evidence type="ECO:0000256" key="2">
    <source>
        <dbReference type="ARBA" id="ARBA00008387"/>
    </source>
</evidence>
<dbReference type="EMBL" id="JACXLD010000003">
    <property type="protein sequence ID" value="MBD2858721.1"/>
    <property type="molecule type" value="Genomic_DNA"/>
</dbReference>
<gene>
    <name evidence="10" type="ORF">IB286_06820</name>
</gene>
<dbReference type="RefSeq" id="WP_190763855.1">
    <property type="nucleotide sequence ID" value="NZ_JACXLD010000003.1"/>
</dbReference>
<dbReference type="InterPro" id="IPR008707">
    <property type="entry name" value="B-propeller_PilY1"/>
</dbReference>
<dbReference type="Proteomes" id="UP000610558">
    <property type="component" value="Unassembled WGS sequence"/>
</dbReference>
<evidence type="ECO:0000256" key="7">
    <source>
        <dbReference type="SAM" id="MobiDB-lite"/>
    </source>
</evidence>
<protein>
    <submittedName>
        <fullName evidence="10">Pilus assembly protein PilY</fullName>
    </submittedName>
</protein>
<evidence type="ECO:0000313" key="11">
    <source>
        <dbReference type="Proteomes" id="UP000610558"/>
    </source>
</evidence>
<evidence type="ECO:0000256" key="3">
    <source>
        <dbReference type="ARBA" id="ARBA00022558"/>
    </source>
</evidence>
<evidence type="ECO:0000256" key="4">
    <source>
        <dbReference type="ARBA" id="ARBA00022723"/>
    </source>
</evidence>
<evidence type="ECO:0000259" key="9">
    <source>
        <dbReference type="Pfam" id="PF05567"/>
    </source>
</evidence>
<accession>A0A927GVJ1</accession>
<keyword evidence="8" id="KW-0732">Signal</keyword>
<feature type="domain" description="PilY1 beta-propeller" evidence="9">
    <location>
        <begin position="681"/>
        <end position="1003"/>
    </location>
</feature>
<evidence type="ECO:0000256" key="8">
    <source>
        <dbReference type="SAM" id="SignalP"/>
    </source>
</evidence>
<keyword evidence="11" id="KW-1185">Reference proteome</keyword>
<sequence>MKQPRKDSLSKINTTLAQCLLALLCLNPSGAWSQGEETVAQVPLFLTQSVSPNIMYILDDSVSMHFEFIPDGIMYGASVYLFPRANNIYMSTWDYPNRVPTVDDGSPYNARSRSPQINFIYYNPSVTYTPWIKADGSYFPDANPRCAWHNPTRNNTNTWKASCRNLTEDNENFNGVRWYDCQPSDTCQITAANKVFWPATYFWLSDSSSDPWLWDSYEKVEIRHGNTYSGHGRENRTDCVKKKDGSCTYDEEMQNFANWYTYYRARIGTARAGTGFAFAEQGSDIRVGFTAINKGTSNVDGESAVAIVDGVREFSGSGRETFFNSLYNRPIPYMGTPLRRPLDEVGQYFMRRDSKGPWSDTPGVASSEEQLACRRNYSILMTDGFWGGPNPSGGAADNNDGTDGNDGSPYPPHIAPNGEQYIYKAVSPFTDDRNLTLADVAMYYWKIDLRPDMPNEVSVTKTNPAFWQHMTTYGVGFGVEGVIDPKEAFAAIHTGESIEWPDPWTRGEHKIDDLLHAGVNSRGGYFSAADPVLFAKQLSATLNSIASESKSSSASVAASSRRLESDSLVFQASFDSLEWVGRIQAFSLQPNGQIDSVAWDTDQRGLPAYELRNIITSEGDAGQLLTTAIEFASDNWSSFSHEQQQILRNGGPPKEGKSLIDWLRGDRSNEGVDFRPRLRVLGDIINSDPFFSNSSDNFGYAQLAGVEGSSYDAFMSAKASRTPMLYVGGNDGMLHGFAAKTGEEKLAFIPAGVFSALPDLAELDYSHRFYVDGPVKVSDAYLGGQWKSILVAGLGAGGRSVYALDVSNPTAFSKNDFMWEFATASDASDKLGYSFSEPSVIKVKAGNKWVVIFGNGYQSGDTGKVFILDAATGQLIKAIDTGVGGVKSGLSTAVPVDVNGDRITDYVYAGDLGGNLWKFDLSGDSIANWGVAYNTGGVPTPLFKAVDDDGNSQPITARPTVGRHKDGGYMVYFGTGRYIMESDSHASSSPQVQSFYGIRDNGAVVAKSSLLEQTIIYEGRATLGSGAETEDPIRVVSNNGAGSRPQNGWYLDLISPVNGVEGERSVSRPLLRDGRIIFTTIIPNESLCGVGGRSWLMEIDAETGGRIEQPVLDANGDGIVDENDMVLIDGVYYPISGMGYEEMIKTPGIIASGEVEYKFTSGSDGSMNVITEKGRGLGNVGRQSWRQLR</sequence>
<proteinExistence type="inferred from homology"/>
<dbReference type="GO" id="GO:0046872">
    <property type="term" value="F:metal ion binding"/>
    <property type="evidence" value="ECO:0007669"/>
    <property type="project" value="UniProtKB-KW"/>
</dbReference>
<keyword evidence="5" id="KW-0106">Calcium</keyword>
<keyword evidence="4" id="KW-0479">Metal-binding</keyword>
<feature type="compositionally biased region" description="Low complexity" evidence="7">
    <location>
        <begin position="393"/>
        <end position="407"/>
    </location>
</feature>
<comment type="caution">
    <text evidence="10">The sequence shown here is derived from an EMBL/GenBank/DDBJ whole genome shotgun (WGS) entry which is preliminary data.</text>
</comment>
<dbReference type="Pfam" id="PF05567">
    <property type="entry name" value="T4P_PilY1"/>
    <property type="match status" value="1"/>
</dbReference>
<reference evidence="10" key="1">
    <citation type="submission" date="2020-09" db="EMBL/GenBank/DDBJ databases">
        <authorList>
            <person name="Yoon J.-W."/>
        </authorList>
    </citation>
    <scope>NUCLEOTIDE SEQUENCE</scope>
    <source>
        <strain evidence="10">KMU-158</strain>
    </source>
</reference>
<evidence type="ECO:0000256" key="5">
    <source>
        <dbReference type="ARBA" id="ARBA00022837"/>
    </source>
</evidence>
<comment type="similarity">
    <text evidence="2">Belongs to the PilY1 family.</text>
</comment>
<dbReference type="InterPro" id="IPR018247">
    <property type="entry name" value="EF_Hand_1_Ca_BS"/>
</dbReference>
<dbReference type="GO" id="GO:0009289">
    <property type="term" value="C:pilus"/>
    <property type="evidence" value="ECO:0007669"/>
    <property type="project" value="UniProtKB-SubCell"/>
</dbReference>
<feature type="chain" id="PRO_5037021016" evidence="8">
    <location>
        <begin position="34"/>
        <end position="1189"/>
    </location>
</feature>
<keyword evidence="6" id="KW-0281">Fimbrium</keyword>
<evidence type="ECO:0000313" key="10">
    <source>
        <dbReference type="EMBL" id="MBD2858721.1"/>
    </source>
</evidence>
<keyword evidence="3" id="KW-1029">Fimbrium biogenesis</keyword>
<dbReference type="InterPro" id="IPR011047">
    <property type="entry name" value="Quinoprotein_ADH-like_sf"/>
</dbReference>
<dbReference type="PROSITE" id="PS00018">
    <property type="entry name" value="EF_HAND_1"/>
    <property type="match status" value="1"/>
</dbReference>
<dbReference type="Gene3D" id="2.130.10.10">
    <property type="entry name" value="YVTN repeat-like/Quinoprotein amine dehydrogenase"/>
    <property type="match status" value="1"/>
</dbReference>
<name>A0A927GVJ1_9GAMM</name>
<dbReference type="SUPFAM" id="SSF50998">
    <property type="entry name" value="Quinoprotein alcohol dehydrogenase-like"/>
    <property type="match status" value="1"/>
</dbReference>
<evidence type="ECO:0000256" key="1">
    <source>
        <dbReference type="ARBA" id="ARBA00004561"/>
    </source>
</evidence>
<comment type="subcellular location">
    <subcellularLocation>
        <location evidence="1">Fimbrium</location>
    </subcellularLocation>
</comment>